<sequence>MDLRNFSDGSPSFEGSSKKPSPLIAIIFFVLLAALGLFMGISGFFKENISLDDAFNNMETGKCVSGVPDYGANHPNFEYTHKIGFIPLLNEYYYLILSDDMQKGLLVRADKDFGDNFDSSDYTNISGTEIKGNVKSTSRKVQENFSGMDYRMVNNTCYIDLLSTKMNIRWLIIGIYNVLALVCAAVNIKKNGVGGSPSTALGKVIAAVLVIGAMYCTYLLVGMIVQI</sequence>
<feature type="transmembrane region" description="Helical" evidence="1">
    <location>
        <begin position="200"/>
        <end position="221"/>
    </location>
</feature>
<protein>
    <submittedName>
        <fullName evidence="2">Uncharacterized protein</fullName>
    </submittedName>
</protein>
<keyword evidence="1" id="KW-1133">Transmembrane helix</keyword>
<evidence type="ECO:0000313" key="2">
    <source>
        <dbReference type="EMBL" id="SHM93584.1"/>
    </source>
</evidence>
<reference evidence="2 3" key="1">
    <citation type="submission" date="2016-11" db="EMBL/GenBank/DDBJ databases">
        <authorList>
            <person name="Jaros S."/>
            <person name="Januszkiewicz K."/>
            <person name="Wedrychowicz H."/>
        </authorList>
    </citation>
    <scope>NUCLEOTIDE SEQUENCE [LARGE SCALE GENOMIC DNA]</scope>
    <source>
        <strain evidence="2 3">Y1</strain>
    </source>
</reference>
<feature type="transmembrane region" description="Helical" evidence="1">
    <location>
        <begin position="20"/>
        <end position="41"/>
    </location>
</feature>
<accession>A0A1M7MR91</accession>
<keyword evidence="1" id="KW-0472">Membrane</keyword>
<evidence type="ECO:0000256" key="1">
    <source>
        <dbReference type="SAM" id="Phobius"/>
    </source>
</evidence>
<feature type="transmembrane region" description="Helical" evidence="1">
    <location>
        <begin position="168"/>
        <end position="188"/>
    </location>
</feature>
<organism evidence="2 3">
    <name type="scientific">Ruminococcus flavefaciens</name>
    <dbReference type="NCBI Taxonomy" id="1265"/>
    <lineage>
        <taxon>Bacteria</taxon>
        <taxon>Bacillati</taxon>
        <taxon>Bacillota</taxon>
        <taxon>Clostridia</taxon>
        <taxon>Eubacteriales</taxon>
        <taxon>Oscillospiraceae</taxon>
        <taxon>Ruminococcus</taxon>
    </lineage>
</organism>
<dbReference type="OrthoDB" id="1819870at2"/>
<dbReference type="AlphaFoldDB" id="A0A1M7MR91"/>
<dbReference type="EMBL" id="FRCT01000027">
    <property type="protein sequence ID" value="SHM93584.1"/>
    <property type="molecule type" value="Genomic_DNA"/>
</dbReference>
<dbReference type="RefSeq" id="WP_072952555.1">
    <property type="nucleotide sequence ID" value="NZ_FRCT01000027.1"/>
</dbReference>
<evidence type="ECO:0000313" key="3">
    <source>
        <dbReference type="Proteomes" id="UP000184394"/>
    </source>
</evidence>
<gene>
    <name evidence="2" type="ORF">SAMN04487860_1276</name>
</gene>
<name>A0A1M7MR91_RUMFL</name>
<proteinExistence type="predicted"/>
<keyword evidence="1" id="KW-0812">Transmembrane</keyword>
<dbReference type="Proteomes" id="UP000184394">
    <property type="component" value="Unassembled WGS sequence"/>
</dbReference>